<name>A0A1H3IXZ6_9EURY</name>
<dbReference type="STRING" id="660517.SAMN04487946_11143"/>
<dbReference type="EMBL" id="FNPB01000011">
    <property type="protein sequence ID" value="SDY32195.1"/>
    <property type="molecule type" value="Genomic_DNA"/>
</dbReference>
<organism evidence="2 3">
    <name type="scientific">Halobellus clavatus</name>
    <dbReference type="NCBI Taxonomy" id="660517"/>
    <lineage>
        <taxon>Archaea</taxon>
        <taxon>Methanobacteriati</taxon>
        <taxon>Methanobacteriota</taxon>
        <taxon>Stenosarchaea group</taxon>
        <taxon>Halobacteria</taxon>
        <taxon>Halobacteriales</taxon>
        <taxon>Haloferacaceae</taxon>
        <taxon>Halobellus</taxon>
    </lineage>
</organism>
<sequence>MTTLQATTASNHPTVDPDVVEAIEAIIDDYDFYGSFHSLTIGVVEPDQEDADPYLELYGYVAFEVTKPIFDEDGSVVDRTEYCTEEFLERLAPHLEEQLVVETVGFEKCRFPLLAGQWVAWPDGTLTYNSFDHAPENPSEESATETLDAPSESSA</sequence>
<evidence type="ECO:0000313" key="3">
    <source>
        <dbReference type="Proteomes" id="UP000199170"/>
    </source>
</evidence>
<dbReference type="OrthoDB" id="275163at2157"/>
<accession>A0A1H3IXZ6</accession>
<dbReference type="RefSeq" id="WP_139175797.1">
    <property type="nucleotide sequence ID" value="NZ_FNPB01000011.1"/>
</dbReference>
<evidence type="ECO:0000256" key="1">
    <source>
        <dbReference type="SAM" id="MobiDB-lite"/>
    </source>
</evidence>
<proteinExistence type="predicted"/>
<reference evidence="3" key="1">
    <citation type="submission" date="2016-10" db="EMBL/GenBank/DDBJ databases">
        <authorList>
            <person name="Varghese N."/>
            <person name="Submissions S."/>
        </authorList>
    </citation>
    <scope>NUCLEOTIDE SEQUENCE [LARGE SCALE GENOMIC DNA]</scope>
    <source>
        <strain evidence="3">CGMCC 1.10118</strain>
    </source>
</reference>
<keyword evidence="3" id="KW-1185">Reference proteome</keyword>
<gene>
    <name evidence="2" type="ORF">SAMN04487946_11143</name>
</gene>
<feature type="region of interest" description="Disordered" evidence="1">
    <location>
        <begin position="131"/>
        <end position="155"/>
    </location>
</feature>
<feature type="compositionally biased region" description="Polar residues" evidence="1">
    <location>
        <begin position="144"/>
        <end position="155"/>
    </location>
</feature>
<evidence type="ECO:0000313" key="2">
    <source>
        <dbReference type="EMBL" id="SDY32195.1"/>
    </source>
</evidence>
<dbReference type="AlphaFoldDB" id="A0A1H3IXZ6"/>
<protein>
    <submittedName>
        <fullName evidence="2">Uncharacterized protein</fullName>
    </submittedName>
</protein>
<dbReference type="Proteomes" id="UP000199170">
    <property type="component" value="Unassembled WGS sequence"/>
</dbReference>